<dbReference type="InterPro" id="IPR001387">
    <property type="entry name" value="Cro/C1-type_HTH"/>
</dbReference>
<dbReference type="KEGG" id="dmp:FAK_01800"/>
<dbReference type="SMART" id="SM00530">
    <property type="entry name" value="HTH_XRE"/>
    <property type="match status" value="1"/>
</dbReference>
<evidence type="ECO:0000259" key="1">
    <source>
        <dbReference type="PROSITE" id="PS50943"/>
    </source>
</evidence>
<dbReference type="RefSeq" id="WP_338604438.1">
    <property type="nucleotide sequence ID" value="NZ_AP028679.1"/>
</dbReference>
<dbReference type="SUPFAM" id="SSF47413">
    <property type="entry name" value="lambda repressor-like DNA-binding domains"/>
    <property type="match status" value="1"/>
</dbReference>
<dbReference type="PROSITE" id="PS50943">
    <property type="entry name" value="HTH_CROC1"/>
    <property type="match status" value="1"/>
</dbReference>
<name>A0AAU9EEY3_9BACT</name>
<gene>
    <name evidence="2" type="ORF">FAK_01800</name>
</gene>
<protein>
    <submittedName>
        <fullName evidence="2">Transcriptional regulator</fullName>
    </submittedName>
</protein>
<feature type="domain" description="HTH cro/C1-type" evidence="1">
    <location>
        <begin position="35"/>
        <end position="88"/>
    </location>
</feature>
<organism evidence="2 3">
    <name type="scientific">Desulfoferula mesophila</name>
    <dbReference type="NCBI Taxonomy" id="3058419"/>
    <lineage>
        <taxon>Bacteria</taxon>
        <taxon>Pseudomonadati</taxon>
        <taxon>Thermodesulfobacteriota</taxon>
        <taxon>Desulfarculia</taxon>
        <taxon>Desulfarculales</taxon>
        <taxon>Desulfarculaceae</taxon>
        <taxon>Desulfoferula</taxon>
    </lineage>
</organism>
<sequence length="92" mass="10163">MAISVDKVFKEKMKDASFREEYEALEEEFAIARELVKARVEAKLTQAQVARKMGTSQSAVARLESGKVGSISSIKKYARATGKRIQLKLVAG</sequence>
<evidence type="ECO:0000313" key="2">
    <source>
        <dbReference type="EMBL" id="BEQ13114.1"/>
    </source>
</evidence>
<dbReference type="GO" id="GO:0003677">
    <property type="term" value="F:DNA binding"/>
    <property type="evidence" value="ECO:0007669"/>
    <property type="project" value="InterPro"/>
</dbReference>
<dbReference type="AlphaFoldDB" id="A0AAU9EEY3"/>
<proteinExistence type="predicted"/>
<evidence type="ECO:0000313" key="3">
    <source>
        <dbReference type="Proteomes" id="UP001366166"/>
    </source>
</evidence>
<dbReference type="InterPro" id="IPR010982">
    <property type="entry name" value="Lambda_DNA-bd_dom_sf"/>
</dbReference>
<dbReference type="Gene3D" id="1.10.260.40">
    <property type="entry name" value="lambda repressor-like DNA-binding domains"/>
    <property type="match status" value="1"/>
</dbReference>
<reference evidence="3" key="1">
    <citation type="journal article" date="2023" name="Arch. Microbiol.">
        <title>Desulfoferula mesophilus gen. nov. sp. nov., a mesophilic sulfate-reducing bacterium isolated from a brackish lake sediment.</title>
        <authorList>
            <person name="Watanabe T."/>
            <person name="Yabe T."/>
            <person name="Tsuji J.M."/>
            <person name="Fukui M."/>
        </authorList>
    </citation>
    <scope>NUCLEOTIDE SEQUENCE [LARGE SCALE GENOMIC DNA]</scope>
    <source>
        <strain evidence="3">12FAK</strain>
    </source>
</reference>
<dbReference type="Proteomes" id="UP001366166">
    <property type="component" value="Chromosome"/>
</dbReference>
<keyword evidence="3" id="KW-1185">Reference proteome</keyword>
<accession>A0AAU9EEY3</accession>
<dbReference type="Pfam" id="PF01381">
    <property type="entry name" value="HTH_3"/>
    <property type="match status" value="1"/>
</dbReference>
<dbReference type="CDD" id="cd00093">
    <property type="entry name" value="HTH_XRE"/>
    <property type="match status" value="1"/>
</dbReference>
<dbReference type="EMBL" id="AP028679">
    <property type="protein sequence ID" value="BEQ13114.1"/>
    <property type="molecule type" value="Genomic_DNA"/>
</dbReference>